<dbReference type="PANTHER" id="PTHR13887:SF14">
    <property type="entry name" value="DISULFIDE BOND FORMATION PROTEIN D"/>
    <property type="match status" value="1"/>
</dbReference>
<protein>
    <submittedName>
        <fullName evidence="7">DsbA family protein</fullName>
    </submittedName>
</protein>
<gene>
    <name evidence="7" type="ORF">D2V04_02380</name>
</gene>
<dbReference type="GO" id="GO:0016491">
    <property type="term" value="F:oxidoreductase activity"/>
    <property type="evidence" value="ECO:0007669"/>
    <property type="project" value="UniProtKB-KW"/>
</dbReference>
<dbReference type="PANTHER" id="PTHR13887">
    <property type="entry name" value="GLUTATHIONE S-TRANSFERASE KAPPA"/>
    <property type="match status" value="1"/>
</dbReference>
<dbReference type="InterPro" id="IPR013766">
    <property type="entry name" value="Thioredoxin_domain"/>
</dbReference>
<dbReference type="SUPFAM" id="SSF52833">
    <property type="entry name" value="Thioredoxin-like"/>
    <property type="match status" value="1"/>
</dbReference>
<dbReference type="AlphaFoldDB" id="A0A418NLM6"/>
<keyword evidence="1 5" id="KW-0732">Signal</keyword>
<evidence type="ECO:0000313" key="8">
    <source>
        <dbReference type="Proteomes" id="UP000285092"/>
    </source>
</evidence>
<evidence type="ECO:0000313" key="7">
    <source>
        <dbReference type="EMBL" id="RIV80571.1"/>
    </source>
</evidence>
<dbReference type="OrthoDB" id="9780147at2"/>
<dbReference type="CDD" id="cd03023">
    <property type="entry name" value="DsbA_Com1_like"/>
    <property type="match status" value="1"/>
</dbReference>
<name>A0A418NLM6_9SPHN</name>
<evidence type="ECO:0000256" key="1">
    <source>
        <dbReference type="ARBA" id="ARBA00022729"/>
    </source>
</evidence>
<reference evidence="7 8" key="1">
    <citation type="submission" date="2018-08" db="EMBL/GenBank/DDBJ databases">
        <title>Altererythrobacter sp.Ery1 and Ery12, the genome sequencing of novel strains in genus Alterythrobacter.</title>
        <authorList>
            <person name="Cheng H."/>
            <person name="Wu Y.-H."/>
            <person name="Fang C."/>
            <person name="Xu X.-W."/>
        </authorList>
    </citation>
    <scope>NUCLEOTIDE SEQUENCE [LARGE SCALE GENOMIC DNA]</scope>
    <source>
        <strain evidence="7 8">Ery1</strain>
    </source>
</reference>
<comment type="caution">
    <text evidence="7">The sequence shown here is derived from an EMBL/GenBank/DDBJ whole genome shotgun (WGS) entry which is preliminary data.</text>
</comment>
<proteinExistence type="predicted"/>
<dbReference type="Gene3D" id="3.40.30.10">
    <property type="entry name" value="Glutaredoxin"/>
    <property type="match status" value="1"/>
</dbReference>
<sequence length="233" mass="25146">MPRWPLVAALLLATAGGTALVTTQLVQGDPASQGDAGSDEDTAASAEAMAARAEIADDPIAPKLAPEGYDVTIISYSDYQCPFCRKIHPELERLAQEDGKVRIVYRDWPIFGPASEEAARMAIASQWQNKHRQFNDALMRTDGKLSSEKIRAAANTAGIDFARLERDMEAREDDIDGVLRRTAMQAAQMGLQGTPAMLVGPYMIPGAVDYAGLTRAVAEARRFNAEHAAGKEA</sequence>
<dbReference type="RefSeq" id="WP_119511760.1">
    <property type="nucleotide sequence ID" value="NZ_QXFK01000009.1"/>
</dbReference>
<accession>A0A418NLM6</accession>
<evidence type="ECO:0000256" key="2">
    <source>
        <dbReference type="ARBA" id="ARBA00023002"/>
    </source>
</evidence>
<dbReference type="InterPro" id="IPR001853">
    <property type="entry name" value="DSBA-like_thioredoxin_dom"/>
</dbReference>
<dbReference type="Pfam" id="PF01323">
    <property type="entry name" value="DSBA"/>
    <property type="match status" value="1"/>
</dbReference>
<dbReference type="GeneID" id="69695942"/>
<feature type="chain" id="PRO_5019446200" evidence="5">
    <location>
        <begin position="20"/>
        <end position="233"/>
    </location>
</feature>
<organism evidence="7 8">
    <name type="scientific">Pelagerythrobacter aerophilus</name>
    <dbReference type="NCBI Taxonomy" id="2306995"/>
    <lineage>
        <taxon>Bacteria</taxon>
        <taxon>Pseudomonadati</taxon>
        <taxon>Pseudomonadota</taxon>
        <taxon>Alphaproteobacteria</taxon>
        <taxon>Sphingomonadales</taxon>
        <taxon>Erythrobacteraceae</taxon>
        <taxon>Pelagerythrobacter</taxon>
    </lineage>
</organism>
<feature type="domain" description="Thioredoxin" evidence="6">
    <location>
        <begin position="25"/>
        <end position="222"/>
    </location>
</feature>
<evidence type="ECO:0000256" key="3">
    <source>
        <dbReference type="ARBA" id="ARBA00023157"/>
    </source>
</evidence>
<keyword evidence="4" id="KW-0676">Redox-active center</keyword>
<evidence type="ECO:0000256" key="4">
    <source>
        <dbReference type="ARBA" id="ARBA00023284"/>
    </source>
</evidence>
<keyword evidence="2" id="KW-0560">Oxidoreductase</keyword>
<dbReference type="InterPro" id="IPR036249">
    <property type="entry name" value="Thioredoxin-like_sf"/>
</dbReference>
<dbReference type="Proteomes" id="UP000285092">
    <property type="component" value="Unassembled WGS sequence"/>
</dbReference>
<keyword evidence="3" id="KW-1015">Disulfide bond</keyword>
<feature type="signal peptide" evidence="5">
    <location>
        <begin position="1"/>
        <end position="19"/>
    </location>
</feature>
<dbReference type="PROSITE" id="PS51352">
    <property type="entry name" value="THIOREDOXIN_2"/>
    <property type="match status" value="1"/>
</dbReference>
<evidence type="ECO:0000256" key="5">
    <source>
        <dbReference type="SAM" id="SignalP"/>
    </source>
</evidence>
<dbReference type="EMBL" id="QXFK01000009">
    <property type="protein sequence ID" value="RIV80571.1"/>
    <property type="molecule type" value="Genomic_DNA"/>
</dbReference>
<keyword evidence="8" id="KW-1185">Reference proteome</keyword>
<evidence type="ECO:0000259" key="6">
    <source>
        <dbReference type="PROSITE" id="PS51352"/>
    </source>
</evidence>